<reference evidence="2" key="1">
    <citation type="journal article" date="2023" name="Front. Plant Sci.">
        <title>Chromosomal-level genome assembly of Melastoma candidum provides insights into trichome evolution.</title>
        <authorList>
            <person name="Zhong Y."/>
            <person name="Wu W."/>
            <person name="Sun C."/>
            <person name="Zou P."/>
            <person name="Liu Y."/>
            <person name="Dai S."/>
            <person name="Zhou R."/>
        </authorList>
    </citation>
    <scope>NUCLEOTIDE SEQUENCE [LARGE SCALE GENOMIC DNA]</scope>
</reference>
<accession>A0ACB9QJ44</accession>
<dbReference type="Proteomes" id="UP001057402">
    <property type="component" value="Chromosome 6"/>
</dbReference>
<sequence length="234" mass="26258">MPQKKNPDPMELVRGKSARFIADLVSLLTSCKGLPLAYNRDLQEDKEPTFDSVKAILGMLEVSAEFAQNIVFNKERILKALLSGHLDATTLTDYLVIKGIPFRRSHDIVGRSVALCVSKRFQLQDLSLDELKSISPSFEQDVYEYLGVDSSIKSSTFLPGLSCPTFGQLKKRIDALRLHEIVNDDILHLMVKKSIWLSWPVLPGNFLSGIQVLQKSPYRRFPAASLLPTWQAGQ</sequence>
<organism evidence="1 2">
    <name type="scientific">Melastoma candidum</name>
    <dbReference type="NCBI Taxonomy" id="119954"/>
    <lineage>
        <taxon>Eukaryota</taxon>
        <taxon>Viridiplantae</taxon>
        <taxon>Streptophyta</taxon>
        <taxon>Embryophyta</taxon>
        <taxon>Tracheophyta</taxon>
        <taxon>Spermatophyta</taxon>
        <taxon>Magnoliopsida</taxon>
        <taxon>eudicotyledons</taxon>
        <taxon>Gunneridae</taxon>
        <taxon>Pentapetalae</taxon>
        <taxon>rosids</taxon>
        <taxon>malvids</taxon>
        <taxon>Myrtales</taxon>
        <taxon>Melastomataceae</taxon>
        <taxon>Melastomatoideae</taxon>
        <taxon>Melastomateae</taxon>
        <taxon>Melastoma</taxon>
    </lineage>
</organism>
<proteinExistence type="predicted"/>
<evidence type="ECO:0000313" key="1">
    <source>
        <dbReference type="EMBL" id="KAI4366465.1"/>
    </source>
</evidence>
<gene>
    <name evidence="1" type="ORF">MLD38_022339</name>
</gene>
<dbReference type="EMBL" id="CM042885">
    <property type="protein sequence ID" value="KAI4366465.1"/>
    <property type="molecule type" value="Genomic_DNA"/>
</dbReference>
<evidence type="ECO:0000313" key="2">
    <source>
        <dbReference type="Proteomes" id="UP001057402"/>
    </source>
</evidence>
<comment type="caution">
    <text evidence="1">The sequence shown here is derived from an EMBL/GenBank/DDBJ whole genome shotgun (WGS) entry which is preliminary data.</text>
</comment>
<protein>
    <submittedName>
        <fullName evidence="1">Uncharacterized protein</fullName>
    </submittedName>
</protein>
<keyword evidence="2" id="KW-1185">Reference proteome</keyword>
<name>A0ACB9QJ44_9MYRT</name>